<dbReference type="PANTHER" id="PTHR48100">
    <property type="entry name" value="BROAD-SPECIFICITY PHOSPHATASE YOR283W-RELATED"/>
    <property type="match status" value="1"/>
</dbReference>
<dbReference type="CDD" id="cd07067">
    <property type="entry name" value="HP_PGM_like"/>
    <property type="match status" value="1"/>
</dbReference>
<dbReference type="InterPro" id="IPR029033">
    <property type="entry name" value="His_PPase_superfam"/>
</dbReference>
<dbReference type="EMBL" id="DSUH01000284">
    <property type="protein sequence ID" value="HGU33629.1"/>
    <property type="molecule type" value="Genomic_DNA"/>
</dbReference>
<gene>
    <name evidence="3" type="ORF">ENS29_12345</name>
</gene>
<evidence type="ECO:0000256" key="2">
    <source>
        <dbReference type="PIRSR" id="PIRSR613078-2"/>
    </source>
</evidence>
<evidence type="ECO:0000313" key="3">
    <source>
        <dbReference type="EMBL" id="HGU33629.1"/>
    </source>
</evidence>
<feature type="binding site" evidence="2">
    <location>
        <position position="81"/>
    </location>
    <ligand>
        <name>substrate</name>
    </ligand>
</feature>
<dbReference type="AlphaFoldDB" id="A0A7C4VQV8"/>
<dbReference type="GO" id="GO:0016791">
    <property type="term" value="F:phosphatase activity"/>
    <property type="evidence" value="ECO:0007669"/>
    <property type="project" value="TreeGrafter"/>
</dbReference>
<dbReference type="InterPro" id="IPR050275">
    <property type="entry name" value="PGM_Phosphatase"/>
</dbReference>
<dbReference type="Pfam" id="PF00300">
    <property type="entry name" value="His_Phos_1"/>
    <property type="match status" value="1"/>
</dbReference>
<feature type="active site" description="Tele-phosphohistidine intermediate" evidence="1">
    <location>
        <position position="32"/>
    </location>
</feature>
<dbReference type="InterPro" id="IPR013078">
    <property type="entry name" value="His_Pase_superF_clade-1"/>
</dbReference>
<dbReference type="Gene3D" id="3.40.50.1240">
    <property type="entry name" value="Phosphoglycerate mutase-like"/>
    <property type="match status" value="1"/>
</dbReference>
<sequence length="234" mass="26790">MSLDQGLLEGIFFQRDPSIEEDMPPRFGILRHARTVWNASGRIQGQQDSPLTEDGRQDAERWARLLTRWKWDRLLASDLGRALETGHRIASIIDIPVDSDARLREMDWGIWTGLTMPEIRAHFPLIWEKASSGDWSFSPPQGERYLDVHRRATAALLDAANRYPDQRILVVCHEGTLKCLYYHPQSRRPSSGPIPPMQSGCLHFFDIDSQGLYLFRPNALILSEPAPMRSDTSR</sequence>
<feature type="binding site" evidence="2">
    <location>
        <begin position="31"/>
        <end position="38"/>
    </location>
    <ligand>
        <name>substrate</name>
    </ligand>
</feature>
<proteinExistence type="predicted"/>
<evidence type="ECO:0000256" key="1">
    <source>
        <dbReference type="PIRSR" id="PIRSR613078-1"/>
    </source>
</evidence>
<comment type="caution">
    <text evidence="3">The sequence shown here is derived from an EMBL/GenBank/DDBJ whole genome shotgun (WGS) entry which is preliminary data.</text>
</comment>
<reference evidence="3" key="1">
    <citation type="journal article" date="2020" name="mSystems">
        <title>Genome- and Community-Level Interaction Insights into Carbon Utilization and Element Cycling Functions of Hydrothermarchaeota in Hydrothermal Sediment.</title>
        <authorList>
            <person name="Zhou Z."/>
            <person name="Liu Y."/>
            <person name="Xu W."/>
            <person name="Pan J."/>
            <person name="Luo Z.H."/>
            <person name="Li M."/>
        </authorList>
    </citation>
    <scope>NUCLEOTIDE SEQUENCE [LARGE SCALE GENOMIC DNA]</scope>
    <source>
        <strain evidence="3">SpSt-477</strain>
    </source>
</reference>
<dbReference type="SUPFAM" id="SSF53254">
    <property type="entry name" value="Phosphoglycerate mutase-like"/>
    <property type="match status" value="1"/>
</dbReference>
<organism evidence="3">
    <name type="scientific">Desulfatirhabdium butyrativorans</name>
    <dbReference type="NCBI Taxonomy" id="340467"/>
    <lineage>
        <taxon>Bacteria</taxon>
        <taxon>Pseudomonadati</taxon>
        <taxon>Thermodesulfobacteriota</taxon>
        <taxon>Desulfobacteria</taxon>
        <taxon>Desulfobacterales</taxon>
        <taxon>Desulfatirhabdiaceae</taxon>
        <taxon>Desulfatirhabdium</taxon>
    </lineage>
</organism>
<dbReference type="PANTHER" id="PTHR48100:SF1">
    <property type="entry name" value="HISTIDINE PHOSPHATASE FAMILY PROTEIN-RELATED"/>
    <property type="match status" value="1"/>
</dbReference>
<dbReference type="GO" id="GO:0005737">
    <property type="term" value="C:cytoplasm"/>
    <property type="evidence" value="ECO:0007669"/>
    <property type="project" value="TreeGrafter"/>
</dbReference>
<name>A0A7C4VQV8_9BACT</name>
<protein>
    <submittedName>
        <fullName evidence="3">Histidine phosphatase family protein</fullName>
    </submittedName>
</protein>
<dbReference type="SMART" id="SM00855">
    <property type="entry name" value="PGAM"/>
    <property type="match status" value="1"/>
</dbReference>
<feature type="active site" description="Proton donor/acceptor" evidence="1">
    <location>
        <position position="105"/>
    </location>
</feature>
<accession>A0A7C4VQV8</accession>